<feature type="region of interest" description="Disordered" evidence="1">
    <location>
        <begin position="1"/>
        <end position="107"/>
    </location>
</feature>
<feature type="compositionally biased region" description="Polar residues" evidence="1">
    <location>
        <begin position="12"/>
        <end position="27"/>
    </location>
</feature>
<gene>
    <name evidence="3" type="ORF">Micbo1qcDRAFT_233392</name>
</gene>
<feature type="region of interest" description="Disordered" evidence="1">
    <location>
        <begin position="548"/>
        <end position="567"/>
    </location>
</feature>
<name>A0A136J511_9PEZI</name>
<feature type="compositionally biased region" description="Basic and acidic residues" evidence="1">
    <location>
        <begin position="556"/>
        <end position="567"/>
    </location>
</feature>
<protein>
    <recommendedName>
        <fullName evidence="5">Spray</fullName>
    </recommendedName>
</protein>
<keyword evidence="2" id="KW-1133">Transmembrane helix</keyword>
<feature type="transmembrane region" description="Helical" evidence="2">
    <location>
        <begin position="346"/>
        <end position="365"/>
    </location>
</feature>
<keyword evidence="2" id="KW-0472">Membrane</keyword>
<reference evidence="4" key="1">
    <citation type="submission" date="2016-02" db="EMBL/GenBank/DDBJ databases">
        <title>Draft genome sequence of Microdochium bolleyi, a fungal endophyte of beachgrass.</title>
        <authorList>
            <consortium name="DOE Joint Genome Institute"/>
            <person name="David A.S."/>
            <person name="May G."/>
            <person name="Haridas S."/>
            <person name="Lim J."/>
            <person name="Wang M."/>
            <person name="Labutti K."/>
            <person name="Lipzen A."/>
            <person name="Barry K."/>
            <person name="Grigoriev I.V."/>
        </authorList>
    </citation>
    <scope>NUCLEOTIDE SEQUENCE [LARGE SCALE GENOMIC DNA]</scope>
    <source>
        <strain evidence="4">J235TASD1</strain>
    </source>
</reference>
<feature type="transmembrane region" description="Helical" evidence="2">
    <location>
        <begin position="579"/>
        <end position="598"/>
    </location>
</feature>
<dbReference type="AlphaFoldDB" id="A0A136J511"/>
<dbReference type="PANTHER" id="PTHR37544:SF3">
    <property type="entry name" value="SPRAY"/>
    <property type="match status" value="1"/>
</dbReference>
<dbReference type="OrthoDB" id="3248909at2759"/>
<evidence type="ECO:0000313" key="3">
    <source>
        <dbReference type="EMBL" id="KXJ92066.1"/>
    </source>
</evidence>
<feature type="transmembrane region" description="Helical" evidence="2">
    <location>
        <begin position="738"/>
        <end position="761"/>
    </location>
</feature>
<accession>A0A136J511</accession>
<feature type="transmembrane region" description="Helical" evidence="2">
    <location>
        <begin position="649"/>
        <end position="667"/>
    </location>
</feature>
<proteinExistence type="predicted"/>
<feature type="transmembrane region" description="Helical" evidence="2">
    <location>
        <begin position="417"/>
        <end position="442"/>
    </location>
</feature>
<keyword evidence="4" id="KW-1185">Reference proteome</keyword>
<sequence>MDHRYAQLGHAPSTQQHDLRHQVSNISDGDYDGIRGRESLVSLQSRYGSPPPQSFSSTPAPAQAHPDGSSWSAPLRRPSSRGYAPVGGLNPSSSRRGSQRGPLKSFSARAQETIHEDESIDMSLLRSAAPPAEALYDPPPATMGLSNEPIFDMTSFSGPMGAQDEEFMRNLQQQEASGHLTGGLGQGMAPKTVISEGELLARSPTSGSIKRSLSRLGSIRMKPSLGPRTQLRSAGQDEANRRGEVIEVIVEESTDIDLSSMAGPAGFGGDHAQAGVPRATTMPLSKPKTEVFYPQPNWRPIFMQWYYLLFLIALSVVLAGCQEILYQSSARKPLLTFTSATDIAPIHYFVLRFVPTIIAVTYGVLWQNTDFEVRRLEAFYQLSKEGGALAAESINVDYETIFNIMPPFRAFQRRHHVVALSSIASLLAISLVPTLTAAAIILKPDRQTRLENERIEKFVIVDMVLSRLLTALFVVIAALGCVLFFLISRRKSGLIGDVKGIAGLAAMATVSHIMMDFKDMDTATPKDIHYKLKDRRYVLLNSSIAPDESSTATLQEQDRYREPHLPDNPHPLMMRKEGYIPFMLGLAMFIAFVPIFLYTPASVITDKAPWLITAFAVCIKLAWGGIDSSMRMMEPYYILSKRHAPARTLTLDYTAMPFALVAFRALFNKHWLVFLVGWGTVMTEGLTIFATSLATIDGQAFLTKLAKSTTSATSSQSLDGETSFIHEGLSGQETVMSFLITLGCTFFILLYMAVVATVVFVRRRHPFLPRQPSSIASVLAFVHQSRMLYDFVGTAKLSNAGMTRKLEEMGKTYGLGWFDGRDGQTHCGVDEEELTGNYKHGINYAHGNKPWLTEWQLF</sequence>
<dbReference type="Proteomes" id="UP000070501">
    <property type="component" value="Unassembled WGS sequence"/>
</dbReference>
<dbReference type="EMBL" id="KQ964249">
    <property type="protein sequence ID" value="KXJ92066.1"/>
    <property type="molecule type" value="Genomic_DNA"/>
</dbReference>
<dbReference type="InterPro" id="IPR021840">
    <property type="entry name" value="DUF3433"/>
</dbReference>
<organism evidence="3 4">
    <name type="scientific">Microdochium bolleyi</name>
    <dbReference type="NCBI Taxonomy" id="196109"/>
    <lineage>
        <taxon>Eukaryota</taxon>
        <taxon>Fungi</taxon>
        <taxon>Dikarya</taxon>
        <taxon>Ascomycota</taxon>
        <taxon>Pezizomycotina</taxon>
        <taxon>Sordariomycetes</taxon>
        <taxon>Xylariomycetidae</taxon>
        <taxon>Xylariales</taxon>
        <taxon>Microdochiaceae</taxon>
        <taxon>Microdochium</taxon>
    </lineage>
</organism>
<feature type="transmembrane region" description="Helical" evidence="2">
    <location>
        <begin position="305"/>
        <end position="326"/>
    </location>
</feature>
<evidence type="ECO:0000313" key="4">
    <source>
        <dbReference type="Proteomes" id="UP000070501"/>
    </source>
</evidence>
<evidence type="ECO:0000256" key="2">
    <source>
        <dbReference type="SAM" id="Phobius"/>
    </source>
</evidence>
<feature type="transmembrane region" description="Helical" evidence="2">
    <location>
        <begin position="468"/>
        <end position="487"/>
    </location>
</feature>
<dbReference type="Pfam" id="PF11915">
    <property type="entry name" value="DUF3433"/>
    <property type="match status" value="2"/>
</dbReference>
<feature type="compositionally biased region" description="Low complexity" evidence="1">
    <location>
        <begin position="92"/>
        <end position="101"/>
    </location>
</feature>
<dbReference type="PANTHER" id="PTHR37544">
    <property type="entry name" value="SPRAY-RELATED"/>
    <property type="match status" value="1"/>
</dbReference>
<dbReference type="STRING" id="196109.A0A136J511"/>
<dbReference type="InParanoid" id="A0A136J511"/>
<evidence type="ECO:0000256" key="1">
    <source>
        <dbReference type="SAM" id="MobiDB-lite"/>
    </source>
</evidence>
<evidence type="ECO:0008006" key="5">
    <source>
        <dbReference type="Google" id="ProtNLM"/>
    </source>
</evidence>
<feature type="transmembrane region" description="Helical" evidence="2">
    <location>
        <begin position="610"/>
        <end position="628"/>
    </location>
</feature>
<keyword evidence="2" id="KW-0812">Transmembrane</keyword>